<dbReference type="AlphaFoldDB" id="A0A7Y9L9L7"/>
<evidence type="ECO:0000256" key="1">
    <source>
        <dbReference type="ARBA" id="ARBA00006068"/>
    </source>
</evidence>
<dbReference type="PANTHER" id="PTHR33392">
    <property type="entry name" value="POLYISOPRENYL-TEICHOIC ACID--PEPTIDOGLYCAN TEICHOIC ACID TRANSFERASE TAGU"/>
    <property type="match status" value="1"/>
</dbReference>
<dbReference type="InterPro" id="IPR050922">
    <property type="entry name" value="LytR/CpsA/Psr_CW_biosynth"/>
</dbReference>
<dbReference type="Gene3D" id="3.40.630.190">
    <property type="entry name" value="LCP protein"/>
    <property type="match status" value="1"/>
</dbReference>
<comment type="similarity">
    <text evidence="1">Belongs to the LytR/CpsA/Psr (LCP) family.</text>
</comment>
<feature type="transmembrane region" description="Helical" evidence="3">
    <location>
        <begin position="105"/>
        <end position="128"/>
    </location>
</feature>
<feature type="transmembrane region" description="Helical" evidence="3">
    <location>
        <begin position="34"/>
        <end position="53"/>
    </location>
</feature>
<evidence type="ECO:0000313" key="5">
    <source>
        <dbReference type="EMBL" id="NYE71924.1"/>
    </source>
</evidence>
<keyword evidence="3" id="KW-0472">Membrane</keyword>
<dbReference type="Proteomes" id="UP000569914">
    <property type="component" value="Unassembled WGS sequence"/>
</dbReference>
<dbReference type="InterPro" id="IPR004474">
    <property type="entry name" value="LytR_CpsA_psr"/>
</dbReference>
<dbReference type="NCBIfam" id="TIGR00350">
    <property type="entry name" value="lytR_cpsA_psr"/>
    <property type="match status" value="1"/>
</dbReference>
<feature type="compositionally biased region" description="Basic and acidic residues" evidence="2">
    <location>
        <begin position="442"/>
        <end position="451"/>
    </location>
</feature>
<keyword evidence="3" id="KW-1133">Transmembrane helix</keyword>
<sequence length="532" mass="57719">MDTPEFRRTVLFTILGAIIPGAGLIAAGRKKAGFTVFGVFVMGLVTLCLWAVVDPKGMASIAVTPEALNIVSVVAVVIGLAWVVVVIASHLALRNLPSQSQRIAGGLLVGVLAFAVAAPMAVAARYSYDQADLVANVFKRQDDNKSATRPSFDPKGGQNDPWKDKKRLNVLLLGGDGSSKRQGIRTDTVMVASIDTHTGNTTLISLPRCTANMPFPEDSPLHEYYPDGFTNGDPNDLEYCLTAMYENVPSNVPKDVLGETDNLNADVVKISVGEALGLKIDYYVLVNLKGFEELIDALGGLTLNVNFYIPKGGDSDAGIPPKDFLTPGPSQHLNGEDSLWYARGRFGYDDFSRMDRQRCVINAIVKQANPATLLTRYEDIAKAGKEIVQTDVPQEMLPAMVELASRAQQGNLRSLVFKHGKNGFLVYRPDFELMREQVRKSIGETEKEKPKSTPKPADPQPGDPETSKEPEDPETTKEPDDPETDPPKQSEEPSDPESDKPSDKPSEASEDAGDSCAFRPDIAATARPKYNG</sequence>
<dbReference type="RefSeq" id="WP_179752405.1">
    <property type="nucleotide sequence ID" value="NZ_JACCBU010000001.1"/>
</dbReference>
<feature type="region of interest" description="Disordered" evidence="2">
    <location>
        <begin position="442"/>
        <end position="532"/>
    </location>
</feature>
<evidence type="ECO:0000256" key="3">
    <source>
        <dbReference type="SAM" id="Phobius"/>
    </source>
</evidence>
<evidence type="ECO:0000313" key="6">
    <source>
        <dbReference type="Proteomes" id="UP000569914"/>
    </source>
</evidence>
<dbReference type="Pfam" id="PF03816">
    <property type="entry name" value="LytR_cpsA_psr"/>
    <property type="match status" value="1"/>
</dbReference>
<feature type="compositionally biased region" description="Basic and acidic residues" evidence="2">
    <location>
        <begin position="465"/>
        <end position="507"/>
    </location>
</feature>
<comment type="caution">
    <text evidence="5">The sequence shown here is derived from an EMBL/GenBank/DDBJ whole genome shotgun (WGS) entry which is preliminary data.</text>
</comment>
<feature type="region of interest" description="Disordered" evidence="2">
    <location>
        <begin position="144"/>
        <end position="163"/>
    </location>
</feature>
<feature type="transmembrane region" description="Helical" evidence="3">
    <location>
        <begin position="73"/>
        <end position="93"/>
    </location>
</feature>
<feature type="domain" description="Cell envelope-related transcriptional attenuator" evidence="4">
    <location>
        <begin position="185"/>
        <end position="368"/>
    </location>
</feature>
<organism evidence="5 6">
    <name type="scientific">Microlunatus parietis</name>
    <dbReference type="NCBI Taxonomy" id="682979"/>
    <lineage>
        <taxon>Bacteria</taxon>
        <taxon>Bacillati</taxon>
        <taxon>Actinomycetota</taxon>
        <taxon>Actinomycetes</taxon>
        <taxon>Propionibacteriales</taxon>
        <taxon>Propionibacteriaceae</taxon>
        <taxon>Microlunatus</taxon>
    </lineage>
</organism>
<accession>A0A7Y9L9L7</accession>
<feature type="transmembrane region" description="Helical" evidence="3">
    <location>
        <begin position="6"/>
        <end position="27"/>
    </location>
</feature>
<keyword evidence="6" id="KW-1185">Reference proteome</keyword>
<keyword evidence="3" id="KW-0812">Transmembrane</keyword>
<dbReference type="EMBL" id="JACCBU010000001">
    <property type="protein sequence ID" value="NYE71924.1"/>
    <property type="molecule type" value="Genomic_DNA"/>
</dbReference>
<reference evidence="5 6" key="1">
    <citation type="submission" date="2020-07" db="EMBL/GenBank/DDBJ databases">
        <title>Sequencing the genomes of 1000 actinobacteria strains.</title>
        <authorList>
            <person name="Klenk H.-P."/>
        </authorList>
    </citation>
    <scope>NUCLEOTIDE SEQUENCE [LARGE SCALE GENOMIC DNA]</scope>
    <source>
        <strain evidence="5 6">DSM 22083</strain>
    </source>
</reference>
<name>A0A7Y9L9L7_9ACTN</name>
<evidence type="ECO:0000256" key="2">
    <source>
        <dbReference type="SAM" id="MobiDB-lite"/>
    </source>
</evidence>
<protein>
    <submittedName>
        <fullName evidence="5">LCP family protein required for cell wall assembly</fullName>
    </submittedName>
</protein>
<gene>
    <name evidence="5" type="ORF">BKA15_003253</name>
</gene>
<evidence type="ECO:0000259" key="4">
    <source>
        <dbReference type="Pfam" id="PF03816"/>
    </source>
</evidence>
<proteinExistence type="inferred from homology"/>
<dbReference type="PANTHER" id="PTHR33392:SF6">
    <property type="entry name" value="POLYISOPRENYL-TEICHOIC ACID--PEPTIDOGLYCAN TEICHOIC ACID TRANSFERASE TAGU"/>
    <property type="match status" value="1"/>
</dbReference>